<dbReference type="EMBL" id="JAFNEN010000025">
    <property type="protein sequence ID" value="KAG8199663.1"/>
    <property type="molecule type" value="Genomic_DNA"/>
</dbReference>
<feature type="region of interest" description="Disordered" evidence="4">
    <location>
        <begin position="2071"/>
        <end position="2093"/>
    </location>
</feature>
<accession>A0AAV6VTP8</accession>
<evidence type="ECO:0000259" key="5">
    <source>
        <dbReference type="Pfam" id="PF23774"/>
    </source>
</evidence>
<feature type="domain" description="Gem-associated protein 5 second beta-propeller" evidence="6">
    <location>
        <begin position="358"/>
        <end position="636"/>
    </location>
</feature>
<dbReference type="Pfam" id="PF23774">
    <property type="entry name" value="TPR_GEMI5"/>
    <property type="match status" value="1"/>
</dbReference>
<dbReference type="PROSITE" id="PS00678">
    <property type="entry name" value="WD_REPEATS_1"/>
    <property type="match status" value="2"/>
</dbReference>
<gene>
    <name evidence="7" type="ORF">JTE90_022116</name>
</gene>
<evidence type="ECO:0000256" key="3">
    <source>
        <dbReference type="PROSITE-ProRule" id="PRU00221"/>
    </source>
</evidence>
<name>A0AAV6VTP8_9ARAC</name>
<keyword evidence="8" id="KW-1185">Reference proteome</keyword>
<dbReference type="PANTHER" id="PTHR46362">
    <property type="entry name" value="GEM-ASSOCIATED PROTEIN 5"/>
    <property type="match status" value="1"/>
</dbReference>
<feature type="domain" description="Gem-associated protein 5 TPR" evidence="5">
    <location>
        <begin position="805"/>
        <end position="1010"/>
    </location>
</feature>
<dbReference type="InterPro" id="IPR001680">
    <property type="entry name" value="WD40_rpt"/>
</dbReference>
<dbReference type="GO" id="GO:0000387">
    <property type="term" value="P:spliceosomal snRNP assembly"/>
    <property type="evidence" value="ECO:0007669"/>
    <property type="project" value="TreeGrafter"/>
</dbReference>
<dbReference type="SUPFAM" id="SSF50978">
    <property type="entry name" value="WD40 repeat-like"/>
    <property type="match status" value="2"/>
</dbReference>
<dbReference type="Gene3D" id="2.130.10.10">
    <property type="entry name" value="YVTN repeat-like/Quinoprotein amine dehydrogenase"/>
    <property type="match status" value="2"/>
</dbReference>
<feature type="compositionally biased region" description="Basic and acidic residues" evidence="4">
    <location>
        <begin position="1528"/>
        <end position="1537"/>
    </location>
</feature>
<dbReference type="InterPro" id="IPR052640">
    <property type="entry name" value="Gemin-5"/>
</dbReference>
<feature type="compositionally biased region" description="Polar residues" evidence="4">
    <location>
        <begin position="2071"/>
        <end position="2081"/>
    </location>
</feature>
<dbReference type="PANTHER" id="PTHR46362:SF1">
    <property type="entry name" value="GEM-ASSOCIATED PROTEIN 5"/>
    <property type="match status" value="1"/>
</dbReference>
<feature type="repeat" description="WD" evidence="3">
    <location>
        <begin position="597"/>
        <end position="639"/>
    </location>
</feature>
<feature type="repeat" description="WD" evidence="3">
    <location>
        <begin position="187"/>
        <end position="221"/>
    </location>
</feature>
<comment type="caution">
    <text evidence="7">The sequence shown here is derived from an EMBL/GenBank/DDBJ whole genome shotgun (WGS) entry which is preliminary data.</text>
</comment>
<dbReference type="InterPro" id="IPR056424">
    <property type="entry name" value="Beta-prop_GEMI5_2nd"/>
</dbReference>
<feature type="region of interest" description="Disordered" evidence="4">
    <location>
        <begin position="1579"/>
        <end position="1602"/>
    </location>
</feature>
<evidence type="ECO:0000256" key="2">
    <source>
        <dbReference type="ARBA" id="ARBA00022737"/>
    </source>
</evidence>
<feature type="repeat" description="WD" evidence="3">
    <location>
        <begin position="640"/>
        <end position="682"/>
    </location>
</feature>
<evidence type="ECO:0000256" key="4">
    <source>
        <dbReference type="SAM" id="MobiDB-lite"/>
    </source>
</evidence>
<dbReference type="PROSITE" id="PS50294">
    <property type="entry name" value="WD_REPEATS_REGION"/>
    <property type="match status" value="3"/>
</dbReference>
<evidence type="ECO:0000313" key="8">
    <source>
        <dbReference type="Proteomes" id="UP000827092"/>
    </source>
</evidence>
<evidence type="ECO:0008006" key="9">
    <source>
        <dbReference type="Google" id="ProtNLM"/>
    </source>
</evidence>
<reference evidence="7 8" key="1">
    <citation type="journal article" date="2022" name="Nat. Ecol. Evol.">
        <title>A masculinizing supergene underlies an exaggerated male reproductive morph in a spider.</title>
        <authorList>
            <person name="Hendrickx F."/>
            <person name="De Corte Z."/>
            <person name="Sonet G."/>
            <person name="Van Belleghem S.M."/>
            <person name="Kostlbacher S."/>
            <person name="Vangestel C."/>
        </authorList>
    </citation>
    <scope>NUCLEOTIDE SEQUENCE [LARGE SCALE GENOMIC DNA]</scope>
    <source>
        <strain evidence="7">W744_W776</strain>
    </source>
</reference>
<dbReference type="Proteomes" id="UP000827092">
    <property type="component" value="Unassembled WGS sequence"/>
</dbReference>
<feature type="compositionally biased region" description="Polar residues" evidence="4">
    <location>
        <begin position="1583"/>
        <end position="1596"/>
    </location>
</feature>
<dbReference type="GO" id="GO:0032797">
    <property type="term" value="C:SMN complex"/>
    <property type="evidence" value="ECO:0007669"/>
    <property type="project" value="TreeGrafter"/>
</dbReference>
<organism evidence="7 8">
    <name type="scientific">Oedothorax gibbosus</name>
    <dbReference type="NCBI Taxonomy" id="931172"/>
    <lineage>
        <taxon>Eukaryota</taxon>
        <taxon>Metazoa</taxon>
        <taxon>Ecdysozoa</taxon>
        <taxon>Arthropoda</taxon>
        <taxon>Chelicerata</taxon>
        <taxon>Arachnida</taxon>
        <taxon>Araneae</taxon>
        <taxon>Araneomorphae</taxon>
        <taxon>Entelegynae</taxon>
        <taxon>Araneoidea</taxon>
        <taxon>Linyphiidae</taxon>
        <taxon>Erigoninae</taxon>
        <taxon>Oedothorax</taxon>
    </lineage>
</organism>
<feature type="compositionally biased region" description="Polar residues" evidence="4">
    <location>
        <begin position="1538"/>
        <end position="1548"/>
    </location>
</feature>
<evidence type="ECO:0000259" key="6">
    <source>
        <dbReference type="Pfam" id="PF23775"/>
    </source>
</evidence>
<evidence type="ECO:0000256" key="1">
    <source>
        <dbReference type="ARBA" id="ARBA00022574"/>
    </source>
</evidence>
<proteinExistence type="predicted"/>
<feature type="repeat" description="WD" evidence="3">
    <location>
        <begin position="55"/>
        <end position="98"/>
    </location>
</feature>
<dbReference type="InterPro" id="IPR019775">
    <property type="entry name" value="WD40_repeat_CS"/>
</dbReference>
<dbReference type="InterPro" id="IPR056421">
    <property type="entry name" value="TPR_GEMI5"/>
</dbReference>
<keyword evidence="1 3" id="KW-0853">WD repeat</keyword>
<feature type="region of interest" description="Disordered" evidence="4">
    <location>
        <begin position="1527"/>
        <end position="1548"/>
    </location>
</feature>
<protein>
    <recommendedName>
        <fullName evidence="9">Gem-associated protein 5</fullName>
    </recommendedName>
</protein>
<dbReference type="InterPro" id="IPR015943">
    <property type="entry name" value="WD40/YVTN_repeat-like_dom_sf"/>
</dbReference>
<dbReference type="Pfam" id="PF23775">
    <property type="entry name" value="Beta-prop_RIG_2nd"/>
    <property type="match status" value="1"/>
</dbReference>
<dbReference type="GO" id="GO:0003730">
    <property type="term" value="F:mRNA 3'-UTR binding"/>
    <property type="evidence" value="ECO:0007669"/>
    <property type="project" value="TreeGrafter"/>
</dbReference>
<dbReference type="SMART" id="SM00320">
    <property type="entry name" value="WD40"/>
    <property type="match status" value="9"/>
</dbReference>
<dbReference type="GO" id="GO:0005634">
    <property type="term" value="C:nucleus"/>
    <property type="evidence" value="ECO:0007669"/>
    <property type="project" value="TreeGrafter"/>
</dbReference>
<dbReference type="InterPro" id="IPR036322">
    <property type="entry name" value="WD40_repeat_dom_sf"/>
</dbReference>
<sequence>MASSGALLLPSINRNVPRVVTQSHSGIIAYASRNNIYFIDARCNPPLILDSKFIFAAHAGSIISLSYSKHETKELLASIGDDREMKIWDLESQTCVQSITVKHLTRLAEWIYGSSNTIVYSSDPRIITKWNTEKEIQIGTRKVKTGIDMMVTQLASNEKCPHLLAVGYISGSIGVLNIDQETVLYKLKVHSNEITSLSWSPVTPDILLSASLDLSIRMWKMGEVQPIWSHYMHAGRQRHGDQKKMRIVAICHPKNSDIVICSNLRGDIGEIVFGEKEKPKFENEKCKFSYYYQGNCDLNCKASFAFFLTPEENGKSELLYCFDPFKLTVWDVAPKRLLAQTPFMCQFVFDLTVSSLNPNLMAISNGEGILKVWNSQSEATRLDMVSVFIHFKTRIMTTAWHPVNENLIAYGTDEGRVGMIDIVKRKLLYTFETHHTDTVYCLGWGPCEKAAKSESGKTEYYIYSVGGGTIYVHKENNVKGKALNFDDLVEFPSDLETSVKTHSDICWKLDYSCVCTGSYKGYIDIYDSKLLFLKRFNVQMKSVECLRWHPQVTYMSPEGSHLKSWLAACGNEADIFIVDTSNINEDEKGSQKVMKKLVGHKKRVVSVCWSQHKDGFLVSAAKDGSALVWDVLAGNIIATYLDHLDVVYTVHWSVFDQDVIYSGGQDSSVRVWKISQQKVLPISDKGPIKKKKLKKPVTDADIEIQENLKAPKIEALASSNKEHKKIDNETVSREHIIAENYNKKALFPHYAMATVVNNEENIDDCIRYTDILCDNRTADLDSFQSFESWKSTQRILSTEDTIKFGLFSDQLTALKMCDTQADLYKAAGDQPSNRYVQIMAGNMKSAIEEAAETRSLNHFLVAMAPSVSYSFWLEMCEKYAAQLAAEHIYNQSCFYYLACGKIYEAINVLAEKSYIVDALALAKARLPETDPLIPKLVQRLIVMFGTVSKVGKALCYLSLNEALSAAKELASAGKPNYVRVAAYICRKFNLSKEADEYRFLCMERCLVKYDYSAFKLLVVNEPCMQVYSALVAVHGALSQQNQLIRKQDFVLYNIQEMFDFPEFLEERWFWKGNSSEQSFAVNVQQLISKELMDTERASLVTILDALETFTVKRMTVGTNDVHISIAVYITKFILLTLLENTDAATEIFLKIFEASHNMGLFPKIMWALFFPLRLSWKINSSHIMCTNIATEQIENPVLQSIQFKVVDAITNYTKQPLGIFVMPNDLKNNLYLIINKVSILLSIEKVEEHLLAYFVSSFINDLMKFLDKKEFNVNCQVFKRNISIPSNQTISKENCTLFCQQNDDVKLCLQEAEEKAKTFFDQKIIETNHSPNKISEVPIESCSNDIETSLTDGVVQSESQVKDSQISIVDVANDETESIGTHTTLIPTTDISETPNREISVKDITADENVNISNDNIVPKVDIQDNECIIPSCDNLEDISDDNQTKDKNNLDAMIVSEVCANGHNDRSLNGATTSEEDLSNNETKKGWLEWLLPIKKENESTISVGIPTPENESSSYVAPTPVVIPTSEKDLSDNKSDFSVVSTPEQNLSIHESQIPVNTSENNGESPIHVVASPPEKDISYTERSSTPVTVSTPVKDNENPVSVAVPSAERDLSNHENPNPFAAVTPEIKLLSHESLTAMPTLRDGLLHHEKLSSIADHSEDKIQSDKQEIDNMAFISEDPNKNGTRIPSDSLTEMMTNGINDSCVTDVIHTQCLQNIDMFYNVVSFVAQSICKDEFALLYYLKEKVKLLNQIRASEELNKFSKQKKADAEVFITAKKSNCASTNLKKSVLLKETVKQRKDVASDEKVADSTSNKNSESCANVNSIDVELTNLSVGFTEDENEKQDIPETSQVGLREDTNDGLELLDQNQELCTNKVIVSEQMASFQTIRDKKELDASEIISGTSEGGTDKDLELEDGDLKKENCAKCIPDEVSIGTIEDEKKRIDVPETSLASLKEDANKDFGLEDGDQNKEIYVNVVNSVSDEVAMKILNGTEVNLVVSGENTNNESDKDVLNPSITQEHSYVASTLVSDTYFNPNLSEEMHDNTGEPVRLNTSMNQEHSYACQVESSQVPDTNSNLTEEMPDDTGVTPSNLQNEIKEISELINVLEKNSEKFHYPNPFDVIPKMLKTLYIVERKFACKVVQEKLHELIHEIISWAKRYFVGDINFVCKICRTK</sequence>
<dbReference type="PROSITE" id="PS50082">
    <property type="entry name" value="WD_REPEATS_2"/>
    <property type="match status" value="4"/>
</dbReference>
<dbReference type="Pfam" id="PF00400">
    <property type="entry name" value="WD40"/>
    <property type="match status" value="1"/>
</dbReference>
<evidence type="ECO:0000313" key="7">
    <source>
        <dbReference type="EMBL" id="KAG8199663.1"/>
    </source>
</evidence>
<keyword evidence="2" id="KW-0677">Repeat</keyword>